<gene>
    <name evidence="1" type="ORF">chiPu_0006742</name>
</gene>
<keyword evidence="2" id="KW-1185">Reference proteome</keyword>
<protein>
    <submittedName>
        <fullName evidence="1">Uncharacterized protein</fullName>
    </submittedName>
</protein>
<accession>A0A401SD79</accession>
<proteinExistence type="predicted"/>
<dbReference type="AlphaFoldDB" id="A0A401SD79"/>
<evidence type="ECO:0000313" key="1">
    <source>
        <dbReference type="EMBL" id="GCC28313.1"/>
    </source>
</evidence>
<name>A0A401SD79_CHIPU</name>
<dbReference type="EMBL" id="BEZZ01000199">
    <property type="protein sequence ID" value="GCC28313.1"/>
    <property type="molecule type" value="Genomic_DNA"/>
</dbReference>
<evidence type="ECO:0000313" key="2">
    <source>
        <dbReference type="Proteomes" id="UP000287033"/>
    </source>
</evidence>
<reference evidence="1 2" key="1">
    <citation type="journal article" date="2018" name="Nat. Ecol. Evol.">
        <title>Shark genomes provide insights into elasmobranch evolution and the origin of vertebrates.</title>
        <authorList>
            <person name="Hara Y"/>
            <person name="Yamaguchi K"/>
            <person name="Onimaru K"/>
            <person name="Kadota M"/>
            <person name="Koyanagi M"/>
            <person name="Keeley SD"/>
            <person name="Tatsumi K"/>
            <person name="Tanaka K"/>
            <person name="Motone F"/>
            <person name="Kageyama Y"/>
            <person name="Nozu R"/>
            <person name="Adachi N"/>
            <person name="Nishimura O"/>
            <person name="Nakagawa R"/>
            <person name="Tanegashima C"/>
            <person name="Kiyatake I"/>
            <person name="Matsumoto R"/>
            <person name="Murakumo K"/>
            <person name="Nishida K"/>
            <person name="Terakita A"/>
            <person name="Kuratani S"/>
            <person name="Sato K"/>
            <person name="Hyodo S Kuraku.S."/>
        </authorList>
    </citation>
    <scope>NUCLEOTIDE SEQUENCE [LARGE SCALE GENOMIC DNA]</scope>
</reference>
<organism evidence="1 2">
    <name type="scientific">Chiloscyllium punctatum</name>
    <name type="common">Brownbanded bambooshark</name>
    <name type="synonym">Hemiscyllium punctatum</name>
    <dbReference type="NCBI Taxonomy" id="137246"/>
    <lineage>
        <taxon>Eukaryota</taxon>
        <taxon>Metazoa</taxon>
        <taxon>Chordata</taxon>
        <taxon>Craniata</taxon>
        <taxon>Vertebrata</taxon>
        <taxon>Chondrichthyes</taxon>
        <taxon>Elasmobranchii</taxon>
        <taxon>Galeomorphii</taxon>
        <taxon>Galeoidea</taxon>
        <taxon>Orectolobiformes</taxon>
        <taxon>Hemiscylliidae</taxon>
        <taxon>Chiloscyllium</taxon>
    </lineage>
</organism>
<sequence length="167" mass="17895">MLAVSHEYLLRTCLKSNAGNPGLNEEAGIEDSIGLLEAASGRSVCRFRFLTAVLFTLQAVRTAGGGGGVSGCEGQNCEDASESVAQKAVEKRHGFALKHFNQFTKQAADRKARRGEGMIPFVGLTDRIVAVFLKEHGCPKTVLGVDVALESCTAFKDHKITVILEET</sequence>
<dbReference type="Proteomes" id="UP000287033">
    <property type="component" value="Unassembled WGS sequence"/>
</dbReference>
<dbReference type="OrthoDB" id="9893603at2759"/>
<comment type="caution">
    <text evidence="1">The sequence shown here is derived from an EMBL/GenBank/DDBJ whole genome shotgun (WGS) entry which is preliminary data.</text>
</comment>